<protein>
    <submittedName>
        <fullName evidence="1">Uncharacterized protein</fullName>
    </submittedName>
</protein>
<organism evidence="1 2">
    <name type="scientific">Methylacidiphilum fumariolicum (strain SolV)</name>
    <dbReference type="NCBI Taxonomy" id="1156937"/>
    <lineage>
        <taxon>Bacteria</taxon>
        <taxon>Pseudomonadati</taxon>
        <taxon>Verrucomicrobiota</taxon>
        <taxon>Methylacidiphilae</taxon>
        <taxon>Methylacidiphilales</taxon>
        <taxon>Methylacidiphilaceae</taxon>
        <taxon>Methylacidiphilum (ex Ratnadevi et al. 2023)</taxon>
    </lineage>
</organism>
<accession>I0JVJ9</accession>
<dbReference type="AlphaFoldDB" id="I0JVJ9"/>
<sequence length="82" mass="9305">MYTIQLCGNGRDRINGSHLSIHGRMPRQIAVIFEYDAPFPSLKGDGNSRASFIEEVLKTEKTSKEEYKGRMNIASKKAMKQK</sequence>
<dbReference type="RefSeq" id="WP_009058148.1">
    <property type="nucleotide sequence ID" value="NZ_CAHT01000004.1"/>
</dbReference>
<gene>
    <name evidence="1" type="ORF">MFUM_1010092</name>
</gene>
<dbReference type="InParanoid" id="I0JVJ9"/>
<dbReference type="EMBL" id="CAHT01000004">
    <property type="protein sequence ID" value="CCG91268.1"/>
    <property type="molecule type" value="Genomic_DNA"/>
</dbReference>
<comment type="caution">
    <text evidence="1">The sequence shown here is derived from an EMBL/GenBank/DDBJ whole genome shotgun (WGS) entry which is preliminary data.</text>
</comment>
<evidence type="ECO:0000313" key="1">
    <source>
        <dbReference type="EMBL" id="CCG91268.1"/>
    </source>
</evidence>
<name>I0JVJ9_METFB</name>
<evidence type="ECO:0000313" key="2">
    <source>
        <dbReference type="Proteomes" id="UP000004837"/>
    </source>
</evidence>
<proteinExistence type="predicted"/>
<reference evidence="1 2" key="1">
    <citation type="journal article" date="2012" name="J. Bacteriol.">
        <title>Draft Genome Sequence of the Volcano-Inhabiting Thermoacidophilic Methanotroph Methylacidiphilum fumariolicum Strain SolV.</title>
        <authorList>
            <person name="Khadem A.F."/>
            <person name="Wieczorek A.S."/>
            <person name="Pol A."/>
            <person name="Vuilleumier S."/>
            <person name="Harhangi H.R."/>
            <person name="Dunfield P.F."/>
            <person name="Kalyuzhnaya M.G."/>
            <person name="Murrell J.C."/>
            <person name="Francoijs K.-J."/>
            <person name="Stunnenberg H.G."/>
            <person name="Stein L.Y."/>
            <person name="DiSpirito A.A."/>
            <person name="Semrau J.D."/>
            <person name="Lajus A."/>
            <person name="Medigue C."/>
            <person name="Klotz M.G."/>
            <person name="Jetten M.S.M."/>
            <person name="Op den Camp H.J.M."/>
        </authorList>
    </citation>
    <scope>NUCLEOTIDE SEQUENCE [LARGE SCALE GENOMIC DNA]</scope>
    <source>
        <strain evidence="1 2">SolV</strain>
    </source>
</reference>
<dbReference type="Proteomes" id="UP000004837">
    <property type="component" value="Unassembled WGS sequence"/>
</dbReference>